<sequence length="557" mass="60722">MKVLIIGTGLTGLMAAAGLTGLLSENTSHTGEQEKKRLQVELIGDGGGASPFVHGFNMPLHENDSVETFLEDTIAGGYGLSEPDLALSLCHGSLGLLKDLEKLGISLEKQAGSYSLLKPLGSSWPRVAGTGNHTGAQIMNRLRNLLMNQEGVRFTPDSRVLRLHVEDNRARGVILWNRHLKKLQYRSADCILMASGGFCGIYPFSTNPVDSAGDGIAMAYEAGIPLMDMEFVQFEPSVALYPESLKGKSVITTMFFEGAVLRNSKMERFLKKEDGSGPGECINKDILSKVIYEEIQKGNGTRHGGIYFDATGVGKKRLEEKYGSYVERYRQAGMDITREPFEIAPGPHTSLGGIVISPEGRTCVEGIWAAGEIAGGIHGANRIGGNAGLETLVFGKRAGENILRYLEEQEEQTCREIEYDEVAITVEKESIKGFSLKTLCDLRRDMEDILQKELSIIRNGTGLAAAAYRLDAMAEEVKGAGCGEYPFEKLRLENDLICASLLAHGAKERTESIGCHNRSDGETGDSQYHVIIKKGRKGMEVNRSGEGQGYRNEKDNC</sequence>
<dbReference type="Proteomes" id="UP000094067">
    <property type="component" value="Unassembled WGS sequence"/>
</dbReference>
<keyword evidence="1" id="KW-0285">Flavoprotein</keyword>
<evidence type="ECO:0000256" key="3">
    <source>
        <dbReference type="SAM" id="MobiDB-lite"/>
    </source>
</evidence>
<dbReference type="InterPro" id="IPR027477">
    <property type="entry name" value="Succ_DH/fumarate_Rdtase_cat_sf"/>
</dbReference>
<dbReference type="InterPro" id="IPR003953">
    <property type="entry name" value="FAD-dep_OxRdtase_2_FAD-bd"/>
</dbReference>
<evidence type="ECO:0000313" key="7">
    <source>
        <dbReference type="Proteomes" id="UP000094067"/>
    </source>
</evidence>
<dbReference type="InterPro" id="IPR030664">
    <property type="entry name" value="SdhA/FrdA/AprA"/>
</dbReference>
<dbReference type="EC" id="1.4.3.16" evidence="6"/>
<name>A0A1E3AIX3_9FIRM</name>
<dbReference type="AlphaFoldDB" id="A0A1E3AIX3"/>
<dbReference type="GO" id="GO:0033765">
    <property type="term" value="F:steroid dehydrogenase activity, acting on the CH-CH group of donors"/>
    <property type="evidence" value="ECO:0007669"/>
    <property type="project" value="UniProtKB-ARBA"/>
</dbReference>
<dbReference type="Gene3D" id="3.90.700.10">
    <property type="entry name" value="Succinate dehydrogenase/fumarate reductase flavoprotein, catalytic domain"/>
    <property type="match status" value="1"/>
</dbReference>
<dbReference type="SUPFAM" id="SSF51905">
    <property type="entry name" value="FAD/NAD(P)-binding domain"/>
    <property type="match status" value="1"/>
</dbReference>
<dbReference type="InterPro" id="IPR036188">
    <property type="entry name" value="FAD/NAD-bd_sf"/>
</dbReference>
<dbReference type="Pfam" id="PF00890">
    <property type="entry name" value="FAD_binding_2"/>
    <property type="match status" value="1"/>
</dbReference>
<proteinExistence type="predicted"/>
<feature type="region of interest" description="Disordered" evidence="3">
    <location>
        <begin position="537"/>
        <end position="557"/>
    </location>
</feature>
<evidence type="ECO:0000256" key="2">
    <source>
        <dbReference type="ARBA" id="ARBA00023002"/>
    </source>
</evidence>
<dbReference type="PANTHER" id="PTHR11632">
    <property type="entry name" value="SUCCINATE DEHYDROGENASE 2 FLAVOPROTEIN SUBUNIT"/>
    <property type="match status" value="1"/>
</dbReference>
<feature type="domain" description="Fumarate reductase/succinate dehydrogenase flavoprotein-like C-terminal" evidence="5">
    <location>
        <begin position="443"/>
        <end position="525"/>
    </location>
</feature>
<reference evidence="6 7" key="1">
    <citation type="submission" date="2016-07" db="EMBL/GenBank/DDBJ databases">
        <title>Characterization of isolates of Eisenbergiella tayi derived from blood cultures, using whole genome sequencing.</title>
        <authorList>
            <person name="Burdz T."/>
            <person name="Wiebe D."/>
            <person name="Huynh C."/>
            <person name="Bernard K."/>
        </authorList>
    </citation>
    <scope>NUCLEOTIDE SEQUENCE [LARGE SCALE GENOMIC DNA]</scope>
    <source>
        <strain evidence="6 7">NML 110608</strain>
    </source>
</reference>
<dbReference type="RefSeq" id="WP_044969972.1">
    <property type="nucleotide sequence ID" value="NZ_MCGH01000001.1"/>
</dbReference>
<evidence type="ECO:0000259" key="4">
    <source>
        <dbReference type="Pfam" id="PF00890"/>
    </source>
</evidence>
<dbReference type="InterPro" id="IPR037099">
    <property type="entry name" value="Fum_R/Succ_DH_flav-like_C_sf"/>
</dbReference>
<evidence type="ECO:0000256" key="1">
    <source>
        <dbReference type="ARBA" id="ARBA00022630"/>
    </source>
</evidence>
<evidence type="ECO:0000313" key="6">
    <source>
        <dbReference type="EMBL" id="ODM08674.1"/>
    </source>
</evidence>
<dbReference type="InterPro" id="IPR015939">
    <property type="entry name" value="Fum_Rdtase/Succ_DH_flav-like_C"/>
</dbReference>
<dbReference type="Pfam" id="PF02910">
    <property type="entry name" value="Succ_DH_flav_C"/>
    <property type="match status" value="1"/>
</dbReference>
<comment type="caution">
    <text evidence="6">The sequence shown here is derived from an EMBL/GenBank/DDBJ whole genome shotgun (WGS) entry which is preliminary data.</text>
</comment>
<dbReference type="GO" id="GO:0009435">
    <property type="term" value="P:NAD+ biosynthetic process"/>
    <property type="evidence" value="ECO:0007669"/>
    <property type="project" value="UniProtKB-UniPathway"/>
</dbReference>
<dbReference type="SUPFAM" id="SSF46977">
    <property type="entry name" value="Succinate dehydrogenase/fumarate reductase flavoprotein C-terminal domain"/>
    <property type="match status" value="1"/>
</dbReference>
<dbReference type="PANTHER" id="PTHR11632:SF51">
    <property type="entry name" value="SUCCINATE DEHYDROGENASE [UBIQUINONE] FLAVOPROTEIN SUBUNIT, MITOCHONDRIAL"/>
    <property type="match status" value="1"/>
</dbReference>
<dbReference type="UniPathway" id="UPA00253">
    <property type="reaction ID" value="UER00326"/>
</dbReference>
<keyword evidence="2 6" id="KW-0560">Oxidoreductase</keyword>
<dbReference type="PATRIC" id="fig|1432052.4.peg.335"/>
<dbReference type="Gene3D" id="3.50.50.60">
    <property type="entry name" value="FAD/NAD(P)-binding domain"/>
    <property type="match status" value="1"/>
</dbReference>
<organism evidence="6 7">
    <name type="scientific">Eisenbergiella tayi</name>
    <dbReference type="NCBI Taxonomy" id="1432052"/>
    <lineage>
        <taxon>Bacteria</taxon>
        <taxon>Bacillati</taxon>
        <taxon>Bacillota</taxon>
        <taxon>Clostridia</taxon>
        <taxon>Lachnospirales</taxon>
        <taxon>Lachnospiraceae</taxon>
        <taxon>Eisenbergiella</taxon>
    </lineage>
</organism>
<gene>
    <name evidence="6" type="primary">nadB</name>
    <name evidence="6" type="ORF">BEI61_00303</name>
</gene>
<evidence type="ECO:0000259" key="5">
    <source>
        <dbReference type="Pfam" id="PF02910"/>
    </source>
</evidence>
<dbReference type="GO" id="GO:0008734">
    <property type="term" value="F:L-aspartate oxidase activity"/>
    <property type="evidence" value="ECO:0007669"/>
    <property type="project" value="UniProtKB-EC"/>
</dbReference>
<accession>A0A1E3AIX3</accession>
<protein>
    <submittedName>
        <fullName evidence="6">L-aspartate oxidase</fullName>
        <ecNumber evidence="6">1.4.3.16</ecNumber>
    </submittedName>
</protein>
<dbReference type="SUPFAM" id="SSF56425">
    <property type="entry name" value="Succinate dehydrogenase/fumarate reductase flavoprotein, catalytic domain"/>
    <property type="match status" value="1"/>
</dbReference>
<dbReference type="EMBL" id="MCGH01000001">
    <property type="protein sequence ID" value="ODM08674.1"/>
    <property type="molecule type" value="Genomic_DNA"/>
</dbReference>
<feature type="domain" description="FAD-dependent oxidoreductase 2 FAD-binding" evidence="4">
    <location>
        <begin position="3"/>
        <end position="386"/>
    </location>
</feature>
<dbReference type="PRINTS" id="PR00368">
    <property type="entry name" value="FADPNR"/>
</dbReference>
<dbReference type="Gene3D" id="1.20.58.100">
    <property type="entry name" value="Fumarate reductase/succinate dehydrogenase flavoprotein-like, C-terminal domain"/>
    <property type="match status" value="1"/>
</dbReference>